<keyword evidence="1" id="KW-0808">Transferase</keyword>
<sequence length="234" mass="26974">MNLYLDNSNLPTLDPNIAAQVKADRENGVDAKQVVRGYYPDQHMHLGNHGLPDDALLNMYDVFQKATDVEAKTVHYRHNPQIDKAHYHLDGLDWGMAQARRFGTTYGRNVIDIDLFPGNPGGTTSMLHYIDRGDNTAVTDIWDWRGFKSATRYYQTTGNVSNIIFYTPTGDIAARASFMWQHLEGKPNNEWPLVQTSLEVLDYDGEHLWFESEMHAWEYFVQHEQQKRNAALRQ</sequence>
<evidence type="ECO:0000313" key="1">
    <source>
        <dbReference type="EMBL" id="NBA11954.1"/>
    </source>
</evidence>
<dbReference type="Proteomes" id="UP000719917">
    <property type="component" value="Unassembled WGS sequence"/>
</dbReference>
<comment type="caution">
    <text evidence="1">The sequence shown here is derived from an EMBL/GenBank/DDBJ whole genome shotgun (WGS) entry which is preliminary data.</text>
</comment>
<reference evidence="1" key="1">
    <citation type="submission" date="2020-01" db="EMBL/GenBank/DDBJ databases">
        <title>First Reported Case and Whole Genome of Weissella confusa in an Equid.</title>
        <authorList>
            <person name="Little S.V."/>
            <person name="Lawhon S.D."/>
        </authorList>
    </citation>
    <scope>NUCLEOTIDE SEQUENCE</scope>
    <source>
        <strain evidence="1">718955</strain>
    </source>
</reference>
<name>A0AAJ3DBE0_WEICO</name>
<dbReference type="EMBL" id="JAAAMQ010000015">
    <property type="protein sequence ID" value="NBA11954.1"/>
    <property type="molecule type" value="Genomic_DNA"/>
</dbReference>
<accession>A0AAJ3DBE0</accession>
<gene>
    <name evidence="1" type="ORF">GTU77_06960</name>
</gene>
<dbReference type="GO" id="GO:0016740">
    <property type="term" value="F:transferase activity"/>
    <property type="evidence" value="ECO:0007669"/>
    <property type="project" value="UniProtKB-KW"/>
</dbReference>
<proteinExistence type="predicted"/>
<protein>
    <submittedName>
        <fullName evidence="1">Glycosyl transferase</fullName>
    </submittedName>
</protein>
<organism evidence="1 2">
    <name type="scientific">Weissella confusa</name>
    <name type="common">Lactobacillus confusus</name>
    <dbReference type="NCBI Taxonomy" id="1583"/>
    <lineage>
        <taxon>Bacteria</taxon>
        <taxon>Bacillati</taxon>
        <taxon>Bacillota</taxon>
        <taxon>Bacilli</taxon>
        <taxon>Lactobacillales</taxon>
        <taxon>Lactobacillaceae</taxon>
        <taxon>Weissella</taxon>
    </lineage>
</organism>
<dbReference type="AlphaFoldDB" id="A0AAJ3DBE0"/>
<evidence type="ECO:0000313" key="2">
    <source>
        <dbReference type="Proteomes" id="UP000719917"/>
    </source>
</evidence>
<dbReference type="RefSeq" id="WP_135797340.1">
    <property type="nucleotide sequence ID" value="NZ_CP027565.1"/>
</dbReference>